<proteinExistence type="predicted"/>
<reference evidence="1" key="1">
    <citation type="submission" date="2019-08" db="EMBL/GenBank/DDBJ databases">
        <title>Genome sequence of Clostridiales bacterium MT110.</title>
        <authorList>
            <person name="Cao J."/>
        </authorList>
    </citation>
    <scope>NUCLEOTIDE SEQUENCE</scope>
    <source>
        <strain evidence="1">MT110</strain>
    </source>
</reference>
<keyword evidence="2" id="KW-1185">Reference proteome</keyword>
<name>A0ACD1AFA1_9FIRM</name>
<dbReference type="EMBL" id="CP042469">
    <property type="protein sequence ID" value="QOX64845.1"/>
    <property type="molecule type" value="Genomic_DNA"/>
</dbReference>
<protein>
    <submittedName>
        <fullName evidence="1">DMT family transporter</fullName>
    </submittedName>
</protein>
<gene>
    <name evidence="1" type="ORF">FRZ06_16575</name>
</gene>
<dbReference type="Proteomes" id="UP000594014">
    <property type="component" value="Chromosome"/>
</dbReference>
<evidence type="ECO:0000313" key="1">
    <source>
        <dbReference type="EMBL" id="QOX64845.1"/>
    </source>
</evidence>
<accession>A0ACD1AFA1</accession>
<organism evidence="1 2">
    <name type="scientific">Anoxybacterium hadale</name>
    <dbReference type="NCBI Taxonomy" id="3408580"/>
    <lineage>
        <taxon>Bacteria</taxon>
        <taxon>Bacillati</taxon>
        <taxon>Bacillota</taxon>
        <taxon>Clostridia</taxon>
        <taxon>Peptostreptococcales</taxon>
        <taxon>Anaerovoracaceae</taxon>
        <taxon>Anoxybacterium</taxon>
    </lineage>
</organism>
<evidence type="ECO:0000313" key="2">
    <source>
        <dbReference type="Proteomes" id="UP000594014"/>
    </source>
</evidence>
<sequence>MSSKLRNDFLLFLAALIWGASFVAQRAGMEYIGPFTFNGIRCIVGVLVLIPVILFLDAQSKKRNLSEGVPAISEEEKKARRKTLLIGGLSCGAVLFVASSLQQIGMVYTTAGKGGFITALYIVLVPVLGLLIRRKVRPILWLCVAMGILGLYLLCIKDDFSIGTGDFLVLLCAFGFAIHILVIDYFSPKTDGVKLSCIQFLVCGVASIPFMTLLETVDWPSVFACWLPILYAGVMSCGVAYTLQIVAQKNTEPTVASLILSLESVFALIAGMILLSERITIKEGIGCLIMFAAIILAQLPEKEKHLA</sequence>